<accession>A0A6B2NVC3</accession>
<dbReference type="InterPro" id="IPR003143">
    <property type="entry name" value="Cyt_cd1_C_sf"/>
</dbReference>
<gene>
    <name evidence="2" type="ORF">G0P99_18960</name>
</gene>
<dbReference type="EMBL" id="JAAGOX010000053">
    <property type="protein sequence ID" value="NDW47030.1"/>
    <property type="molecule type" value="Genomic_DNA"/>
</dbReference>
<dbReference type="Pfam" id="PF02239">
    <property type="entry name" value="Cytochrom_D1"/>
    <property type="match status" value="1"/>
</dbReference>
<dbReference type="CDD" id="cd20778">
    <property type="entry name" value="8prop_hemeD1_NirF"/>
    <property type="match status" value="1"/>
</dbReference>
<reference evidence="2" key="1">
    <citation type="submission" date="2020-02" db="EMBL/GenBank/DDBJ databases">
        <title>Delineation of the pyrene-degrading pathway in Roseobacter clade bacteria by genomic analysis.</title>
        <authorList>
            <person name="Zhou H."/>
            <person name="Wang H."/>
        </authorList>
    </citation>
    <scope>NUCLEOTIDE SEQUENCE</scope>
    <source>
        <strain evidence="2">PrR005</strain>
    </source>
</reference>
<dbReference type="AlphaFoldDB" id="A0A6B2NVC3"/>
<dbReference type="PANTHER" id="PTHR47197:SF3">
    <property type="entry name" value="DIHYDRO-HEME D1 DEHYDROGENASE"/>
    <property type="match status" value="1"/>
</dbReference>
<name>A0A6B2NVC3_9RHOB</name>
<proteinExistence type="predicted"/>
<evidence type="ECO:0000256" key="1">
    <source>
        <dbReference type="SAM" id="SignalP"/>
    </source>
</evidence>
<comment type="caution">
    <text evidence="2">The sequence shown here is derived from an EMBL/GenBank/DDBJ whole genome shotgun (WGS) entry which is preliminary data.</text>
</comment>
<feature type="signal peptide" evidence="1">
    <location>
        <begin position="1"/>
        <end position="19"/>
    </location>
</feature>
<keyword evidence="1" id="KW-0732">Signal</keyword>
<feature type="chain" id="PRO_5025503381" evidence="1">
    <location>
        <begin position="20"/>
        <end position="381"/>
    </location>
</feature>
<evidence type="ECO:0000313" key="2">
    <source>
        <dbReference type="EMBL" id="NDW47030.1"/>
    </source>
</evidence>
<dbReference type="Gene3D" id="2.140.10.20">
    <property type="entry name" value="C-terminal (heme d1) domain of cytochrome cd1-nitrite reductase"/>
    <property type="match status" value="1"/>
</dbReference>
<dbReference type="InterPro" id="IPR011048">
    <property type="entry name" value="Haem_d1_sf"/>
</dbReference>
<organism evidence="2">
    <name type="scientific">Ruegeria sp. PrR005</name>
    <dbReference type="NCBI Taxonomy" id="2706882"/>
    <lineage>
        <taxon>Bacteria</taxon>
        <taxon>Pseudomonadati</taxon>
        <taxon>Pseudomonadota</taxon>
        <taxon>Alphaproteobacteria</taxon>
        <taxon>Rhodobacterales</taxon>
        <taxon>Roseobacteraceae</taxon>
        <taxon>Ruegeria</taxon>
    </lineage>
</organism>
<dbReference type="InterPro" id="IPR051200">
    <property type="entry name" value="Host-pathogen_enzymatic-act"/>
</dbReference>
<dbReference type="PANTHER" id="PTHR47197">
    <property type="entry name" value="PROTEIN NIRF"/>
    <property type="match status" value="1"/>
</dbReference>
<protein>
    <submittedName>
        <fullName evidence="2">Protein nirF</fullName>
    </submittedName>
</protein>
<sequence>MKPLALALVAALLTGTATAETIATGDLGLVIERATGSVLLVDQSDRAALARIEGLGDLSHASLVYSPDERFAYVFGRDGGLTKVDITTRQIVGRVVQSGNAIGGAISDDGRLVAVSNYEPGGVRVFDADTLDMVADIPTGGKTIGLVDAPGRRFVFTVWDTGESWIADFTQTPPQITTIPGMGKNPYDALITGNGRTYITGLFGEDGLTALDLWSENPEPIRVLPGYGRGEQEMPVYKMPHLEGWALTGREFVLPAVGHSQVLWIDADKLTETGRTQTHGQPVFAMARPDGRQVWVNFAHPLNDTIQVIDTVTKEVIHEFKPGPAVLHMEFTPRGHEIWISVRDANRIMIYDTRTFEKLREIEAESPSGIFFTARAHKTGL</sequence>
<dbReference type="SUPFAM" id="SSF51004">
    <property type="entry name" value="C-terminal (heme d1) domain of cytochrome cd1-nitrite reductase"/>
    <property type="match status" value="1"/>
</dbReference>
<dbReference type="RefSeq" id="WP_164132048.1">
    <property type="nucleotide sequence ID" value="NZ_JAAGOX010000053.1"/>
</dbReference>